<dbReference type="RefSeq" id="WP_014258772.1">
    <property type="nucleotide sequence ID" value="NC_016629.1"/>
</dbReference>
<reference evidence="1 2" key="1">
    <citation type="journal article" date="2011" name="J. Bacteriol.">
        <title>Genome sequence of the mercury-methylating and pleomorphic Desulfovibrio africanus Strain Walvis Bay.</title>
        <authorList>
            <person name="Brown S.D."/>
            <person name="Wall J.D."/>
            <person name="Kucken A.M."/>
            <person name="Gilmour C.C."/>
            <person name="Podar M."/>
            <person name="Brandt C.C."/>
            <person name="Teshima H."/>
            <person name="Detter J.C."/>
            <person name="Han C.S."/>
            <person name="Land M.L."/>
            <person name="Lucas S."/>
            <person name="Han J."/>
            <person name="Pennacchio L."/>
            <person name="Nolan M."/>
            <person name="Pitluck S."/>
            <person name="Woyke T."/>
            <person name="Goodwin L."/>
            <person name="Palumbo A.V."/>
            <person name="Elias D.A."/>
        </authorList>
    </citation>
    <scope>NUCLEOTIDE SEQUENCE [LARGE SCALE GENOMIC DNA]</scope>
    <source>
        <strain evidence="1 2">Walvis Bay</strain>
    </source>
</reference>
<evidence type="ECO:0000313" key="1">
    <source>
        <dbReference type="EMBL" id="EGJ48932.1"/>
    </source>
</evidence>
<gene>
    <name evidence="1" type="ORF">Desaf_0579</name>
</gene>
<accession>F3YVX4</accession>
<keyword evidence="2" id="KW-1185">Reference proteome</keyword>
<evidence type="ECO:0000313" key="2">
    <source>
        <dbReference type="Proteomes" id="UP000007844"/>
    </source>
</evidence>
<dbReference type="Proteomes" id="UP000007844">
    <property type="component" value="Chromosome"/>
</dbReference>
<dbReference type="STRING" id="690850.Desaf_0579"/>
<dbReference type="KEGG" id="daf:Desaf_0579"/>
<dbReference type="AlphaFoldDB" id="F3YVX4"/>
<proteinExistence type="predicted"/>
<protein>
    <submittedName>
        <fullName evidence="1">Uncharacterized protein</fullName>
    </submittedName>
</protein>
<name>F3YVX4_DESAF</name>
<sequence precursor="true">MQAFIHVIIPVLLTAAIWLVLSLTRAEEEDLQGPDPEQRDRML</sequence>
<organism evidence="1 2">
    <name type="scientific">Desulfocurvibacter africanus subsp. africanus str. Walvis Bay</name>
    <dbReference type="NCBI Taxonomy" id="690850"/>
    <lineage>
        <taxon>Bacteria</taxon>
        <taxon>Pseudomonadati</taxon>
        <taxon>Thermodesulfobacteriota</taxon>
        <taxon>Desulfovibrionia</taxon>
        <taxon>Desulfovibrionales</taxon>
        <taxon>Desulfovibrionaceae</taxon>
        <taxon>Desulfocurvibacter</taxon>
    </lineage>
</organism>
<dbReference type="HOGENOM" id="CLU_3232590_0_0_7"/>
<dbReference type="EMBL" id="CP003221">
    <property type="protein sequence ID" value="EGJ48932.1"/>
    <property type="molecule type" value="Genomic_DNA"/>
</dbReference>